<evidence type="ECO:0000259" key="4">
    <source>
        <dbReference type="Pfam" id="PF21771"/>
    </source>
</evidence>
<feature type="coiled-coil region" evidence="2">
    <location>
        <begin position="463"/>
        <end position="511"/>
    </location>
</feature>
<gene>
    <name evidence="5" type="ORF">BCR44DRAFT_329050</name>
</gene>
<evidence type="ECO:0000313" key="5">
    <source>
        <dbReference type="EMBL" id="ORZ33317.1"/>
    </source>
</evidence>
<reference evidence="5 6" key="1">
    <citation type="submission" date="2016-07" db="EMBL/GenBank/DDBJ databases">
        <title>Pervasive Adenine N6-methylation of Active Genes in Fungi.</title>
        <authorList>
            <consortium name="DOE Joint Genome Institute"/>
            <person name="Mondo S.J."/>
            <person name="Dannebaum R.O."/>
            <person name="Kuo R.C."/>
            <person name="Labutti K."/>
            <person name="Haridas S."/>
            <person name="Kuo A."/>
            <person name="Salamov A."/>
            <person name="Ahrendt S.R."/>
            <person name="Lipzen A."/>
            <person name="Sullivan W."/>
            <person name="Andreopoulos W.B."/>
            <person name="Clum A."/>
            <person name="Lindquist E."/>
            <person name="Daum C."/>
            <person name="Ramamoorthy G.K."/>
            <person name="Gryganskyi A."/>
            <person name="Culley D."/>
            <person name="Magnuson J.K."/>
            <person name="James T.Y."/>
            <person name="O'Malley M.A."/>
            <person name="Stajich J.E."/>
            <person name="Spatafora J.W."/>
            <person name="Visel A."/>
            <person name="Grigoriev I.V."/>
        </authorList>
    </citation>
    <scope>NUCLEOTIDE SEQUENCE [LARGE SCALE GENOMIC DNA]</scope>
    <source>
        <strain evidence="5 6">PL171</strain>
    </source>
</reference>
<dbReference type="STRING" id="765915.A0A1Y2HFF7"/>
<dbReference type="OrthoDB" id="264785at2759"/>
<feature type="coiled-coil region" evidence="2">
    <location>
        <begin position="246"/>
        <end position="427"/>
    </location>
</feature>
<dbReference type="Proteomes" id="UP000193411">
    <property type="component" value="Unassembled WGS sequence"/>
</dbReference>
<evidence type="ECO:0000256" key="3">
    <source>
        <dbReference type="SAM" id="MobiDB-lite"/>
    </source>
</evidence>
<evidence type="ECO:0000256" key="1">
    <source>
        <dbReference type="ARBA" id="ARBA00023054"/>
    </source>
</evidence>
<feature type="compositionally biased region" description="Basic and acidic residues" evidence="3">
    <location>
        <begin position="643"/>
        <end position="658"/>
    </location>
</feature>
<evidence type="ECO:0000313" key="6">
    <source>
        <dbReference type="Proteomes" id="UP000193411"/>
    </source>
</evidence>
<feature type="domain" description="Cilia- and flagella-associated protein 58 central coiled coil" evidence="4">
    <location>
        <begin position="429"/>
        <end position="657"/>
    </location>
</feature>
<feature type="compositionally biased region" description="Pro residues" evidence="3">
    <location>
        <begin position="1"/>
        <end position="17"/>
    </location>
</feature>
<feature type="region of interest" description="Disordered" evidence="3">
    <location>
        <begin position="634"/>
        <end position="675"/>
    </location>
</feature>
<feature type="non-terminal residue" evidence="5">
    <location>
        <position position="675"/>
    </location>
</feature>
<dbReference type="InterPro" id="IPR049270">
    <property type="entry name" value="CFAP58_CC"/>
</dbReference>
<dbReference type="EMBL" id="MCFL01000037">
    <property type="protein sequence ID" value="ORZ33317.1"/>
    <property type="molecule type" value="Genomic_DNA"/>
</dbReference>
<proteinExistence type="predicted"/>
<keyword evidence="6" id="KW-1185">Reference proteome</keyword>
<dbReference type="PANTHER" id="PTHR32083">
    <property type="entry name" value="CILIA AND FLAGELLA-ASSOCIATED PROTEIN 58-RELATED"/>
    <property type="match status" value="1"/>
</dbReference>
<comment type="caution">
    <text evidence="5">The sequence shown here is derived from an EMBL/GenBank/DDBJ whole genome shotgun (WGS) entry which is preliminary data.</text>
</comment>
<organism evidence="5 6">
    <name type="scientific">Catenaria anguillulae PL171</name>
    <dbReference type="NCBI Taxonomy" id="765915"/>
    <lineage>
        <taxon>Eukaryota</taxon>
        <taxon>Fungi</taxon>
        <taxon>Fungi incertae sedis</taxon>
        <taxon>Blastocladiomycota</taxon>
        <taxon>Blastocladiomycetes</taxon>
        <taxon>Blastocladiales</taxon>
        <taxon>Catenariaceae</taxon>
        <taxon>Catenaria</taxon>
    </lineage>
</organism>
<dbReference type="Pfam" id="PF21771">
    <property type="entry name" value="CFAP58_CC"/>
    <property type="match status" value="1"/>
</dbReference>
<dbReference type="GO" id="GO:0005856">
    <property type="term" value="C:cytoskeleton"/>
    <property type="evidence" value="ECO:0007669"/>
    <property type="project" value="TreeGrafter"/>
</dbReference>
<feature type="region of interest" description="Disordered" evidence="3">
    <location>
        <begin position="1"/>
        <end position="151"/>
    </location>
</feature>
<feature type="compositionally biased region" description="Low complexity" evidence="3">
    <location>
        <begin position="58"/>
        <end position="67"/>
    </location>
</feature>
<dbReference type="PANTHER" id="PTHR32083:SF0">
    <property type="entry name" value="CILIA AND FLAGELLA-ASSOCIATED PROTEIN 58"/>
    <property type="match status" value="1"/>
</dbReference>
<dbReference type="AlphaFoldDB" id="A0A1Y2HFF7"/>
<feature type="compositionally biased region" description="Low complexity" evidence="3">
    <location>
        <begin position="100"/>
        <end position="117"/>
    </location>
</feature>
<sequence length="675" mass="75076">MNNDESPPPLGSRPGGPPAILIDGQSSGPTSATNSADNVGPDAPIISVTDASRRSSMASNAPGNAGPSGPPVIPTFSIQEEDEGSNQSSRDSLNGGAPVASSSTSPQRSRAAAAPTRANPPPTHTQSTGRGRHSSTSDDSGSAPGSAAVSVTATDRTIIGLQKELKKTWKLLEEANAREASNKEMVVELQAKLNAQTRQLAKRSNVETASVLDIMQQRDALAKDLELRSMNMAELHAELERWRAADADTKRERSELLEELRALKELVAVKQDESEKEMYARERLERELRDARAVADQRASELKVRGDHIARAGEELRKLEQQLKETKDAKDKLAAESDTLHALKRKLEEEVDHQLYQANTLASENAKLVQEVRLADDDADKMETEMKTLAKMREAMQRKLKQVDEAKASAEQERDALRSLVYSLERQVESHKKQAEADHKQSEDLIRERDILSKNYLKATAATQKQANLVKLHEQTKQNLEQEIAGYKDEAAKQRKLILALEKERDRYVNEVAQITLAKTAAEESVVIRENQIFDYKKKMAEASTSSSSSKHLRASPIGSNLYSKNLIESQDEITEMRRKLKITTHQIEQYKEEIAAKEAALLKEHFEHQKVDKEKDAAKQEVQKLKQQLDAAHQFVQNQQAEENKLRHIISEADRSGSSRGKNMKPSFKSGYTN</sequence>
<name>A0A1Y2HFF7_9FUNG</name>
<feature type="compositionally biased region" description="Polar residues" evidence="3">
    <location>
        <begin position="24"/>
        <end position="37"/>
    </location>
</feature>
<keyword evidence="1 2" id="KW-0175">Coiled coil</keyword>
<accession>A0A1Y2HFF7</accession>
<protein>
    <recommendedName>
        <fullName evidence="4">Cilia- and flagella-associated protein 58 central coiled coil domain-containing protein</fullName>
    </recommendedName>
</protein>
<feature type="compositionally biased region" description="Low complexity" evidence="3">
    <location>
        <begin position="137"/>
        <end position="151"/>
    </location>
</feature>
<evidence type="ECO:0000256" key="2">
    <source>
        <dbReference type="SAM" id="Coils"/>
    </source>
</evidence>